<organism evidence="1 2">
    <name type="scientific">Dreissena polymorpha</name>
    <name type="common">Zebra mussel</name>
    <name type="synonym">Mytilus polymorpha</name>
    <dbReference type="NCBI Taxonomy" id="45954"/>
    <lineage>
        <taxon>Eukaryota</taxon>
        <taxon>Metazoa</taxon>
        <taxon>Spiralia</taxon>
        <taxon>Lophotrochozoa</taxon>
        <taxon>Mollusca</taxon>
        <taxon>Bivalvia</taxon>
        <taxon>Autobranchia</taxon>
        <taxon>Heteroconchia</taxon>
        <taxon>Euheterodonta</taxon>
        <taxon>Imparidentia</taxon>
        <taxon>Neoheterodontei</taxon>
        <taxon>Myida</taxon>
        <taxon>Dreissenoidea</taxon>
        <taxon>Dreissenidae</taxon>
        <taxon>Dreissena</taxon>
    </lineage>
</organism>
<reference evidence="1" key="2">
    <citation type="submission" date="2020-11" db="EMBL/GenBank/DDBJ databases">
        <authorList>
            <person name="McCartney M.A."/>
            <person name="Auch B."/>
            <person name="Kono T."/>
            <person name="Mallez S."/>
            <person name="Becker A."/>
            <person name="Gohl D.M."/>
            <person name="Silverstein K.A.T."/>
            <person name="Koren S."/>
            <person name="Bechman K.B."/>
            <person name="Herman A."/>
            <person name="Abrahante J.E."/>
            <person name="Garbe J."/>
        </authorList>
    </citation>
    <scope>NUCLEOTIDE SEQUENCE</scope>
    <source>
        <strain evidence="1">Duluth1</strain>
        <tissue evidence="1">Whole animal</tissue>
    </source>
</reference>
<accession>A0A9D4D413</accession>
<gene>
    <name evidence="1" type="ORF">DPMN_045362</name>
</gene>
<sequence>MNIDHKLTCLFDMLSSNNSLNNKFECLHQNYIRSQTIHDITEARLKLLEYQSIDMEGRFLRTNLIFSGHPESKSGGNEDPLRIIREFINNKLSMDSASVGIVEDRRIGRRHVARSQGLQRCMFILVTFTDLRDVNAIMDNAKL</sequence>
<dbReference type="EMBL" id="JAIWYP010000011">
    <property type="protein sequence ID" value="KAH3738721.1"/>
    <property type="molecule type" value="Genomic_DNA"/>
</dbReference>
<dbReference type="AlphaFoldDB" id="A0A9D4D413"/>
<reference evidence="1" key="1">
    <citation type="journal article" date="2019" name="bioRxiv">
        <title>The Genome of the Zebra Mussel, Dreissena polymorpha: A Resource for Invasive Species Research.</title>
        <authorList>
            <person name="McCartney M.A."/>
            <person name="Auch B."/>
            <person name="Kono T."/>
            <person name="Mallez S."/>
            <person name="Zhang Y."/>
            <person name="Obille A."/>
            <person name="Becker A."/>
            <person name="Abrahante J.E."/>
            <person name="Garbe J."/>
            <person name="Badalamenti J.P."/>
            <person name="Herman A."/>
            <person name="Mangelson H."/>
            <person name="Liachko I."/>
            <person name="Sullivan S."/>
            <person name="Sone E.D."/>
            <person name="Koren S."/>
            <person name="Silverstein K.A.T."/>
            <person name="Beckman K.B."/>
            <person name="Gohl D.M."/>
        </authorList>
    </citation>
    <scope>NUCLEOTIDE SEQUENCE</scope>
    <source>
        <strain evidence="1">Duluth1</strain>
        <tissue evidence="1">Whole animal</tissue>
    </source>
</reference>
<name>A0A9D4D413_DREPO</name>
<comment type="caution">
    <text evidence="1">The sequence shown here is derived from an EMBL/GenBank/DDBJ whole genome shotgun (WGS) entry which is preliminary data.</text>
</comment>
<evidence type="ECO:0000313" key="1">
    <source>
        <dbReference type="EMBL" id="KAH3738721.1"/>
    </source>
</evidence>
<proteinExistence type="predicted"/>
<protein>
    <submittedName>
        <fullName evidence="1">Uncharacterized protein</fullName>
    </submittedName>
</protein>
<dbReference type="Proteomes" id="UP000828390">
    <property type="component" value="Unassembled WGS sequence"/>
</dbReference>
<evidence type="ECO:0000313" key="2">
    <source>
        <dbReference type="Proteomes" id="UP000828390"/>
    </source>
</evidence>
<keyword evidence="2" id="KW-1185">Reference proteome</keyword>